<evidence type="ECO:0000313" key="2">
    <source>
        <dbReference type="EMBL" id="QBD80536.1"/>
    </source>
</evidence>
<gene>
    <name evidence="2" type="ORF">EPA93_33020</name>
</gene>
<organism evidence="2 3">
    <name type="scientific">Ktedonosporobacter rubrisoli</name>
    <dbReference type="NCBI Taxonomy" id="2509675"/>
    <lineage>
        <taxon>Bacteria</taxon>
        <taxon>Bacillati</taxon>
        <taxon>Chloroflexota</taxon>
        <taxon>Ktedonobacteria</taxon>
        <taxon>Ktedonobacterales</taxon>
        <taxon>Ktedonosporobacteraceae</taxon>
        <taxon>Ktedonosporobacter</taxon>
    </lineage>
</organism>
<dbReference type="KEGG" id="kbs:EPA93_33020"/>
<name>A0A4P6JZJ4_KTERU</name>
<keyword evidence="3" id="KW-1185">Reference proteome</keyword>
<dbReference type="NCBIfam" id="TIGR01764">
    <property type="entry name" value="excise"/>
    <property type="match status" value="1"/>
</dbReference>
<dbReference type="Proteomes" id="UP000290365">
    <property type="component" value="Chromosome"/>
</dbReference>
<reference evidence="2 3" key="1">
    <citation type="submission" date="2019-01" db="EMBL/GenBank/DDBJ databases">
        <title>Ktedonosporobacter rubrisoli SCAWS-G2.</title>
        <authorList>
            <person name="Huang Y."/>
            <person name="Yan B."/>
        </authorList>
    </citation>
    <scope>NUCLEOTIDE SEQUENCE [LARGE SCALE GENOMIC DNA]</scope>
    <source>
        <strain evidence="2 3">SCAWS-G2</strain>
    </source>
</reference>
<evidence type="ECO:0000259" key="1">
    <source>
        <dbReference type="Pfam" id="PF12728"/>
    </source>
</evidence>
<dbReference type="InterPro" id="IPR041657">
    <property type="entry name" value="HTH_17"/>
</dbReference>
<dbReference type="AlphaFoldDB" id="A0A4P6JZJ4"/>
<evidence type="ECO:0000313" key="3">
    <source>
        <dbReference type="Proteomes" id="UP000290365"/>
    </source>
</evidence>
<protein>
    <submittedName>
        <fullName evidence="2">Helix-turn-helix domain-containing protein</fullName>
    </submittedName>
</protein>
<dbReference type="EMBL" id="CP035758">
    <property type="protein sequence ID" value="QBD80536.1"/>
    <property type="molecule type" value="Genomic_DNA"/>
</dbReference>
<dbReference type="Pfam" id="PF12728">
    <property type="entry name" value="HTH_17"/>
    <property type="match status" value="1"/>
</dbReference>
<dbReference type="InterPro" id="IPR010093">
    <property type="entry name" value="SinI_DNA-bd"/>
</dbReference>
<proteinExistence type="predicted"/>
<dbReference type="OrthoDB" id="289890at2"/>
<sequence>MKQVKINRLSDETSAQLQLLTIKDMMSLLCISRPKVYELMQNEGLPFMRMGRSLRFYAASVQRWLIEHEQVRG</sequence>
<feature type="domain" description="Helix-turn-helix" evidence="1">
    <location>
        <begin position="19"/>
        <end position="65"/>
    </location>
</feature>
<dbReference type="GO" id="GO:0003677">
    <property type="term" value="F:DNA binding"/>
    <property type="evidence" value="ECO:0007669"/>
    <property type="project" value="InterPro"/>
</dbReference>
<accession>A0A4P6JZJ4</accession>